<sequence>MHTERGNPVVLPKGIANREDGLWDCGQRKTEKAKATCNEVDRDDVEGQHDPARK</sequence>
<proteinExistence type="predicted"/>
<comment type="caution">
    <text evidence="2">The sequence shown here is derived from an EMBL/GenBank/DDBJ whole genome shotgun (WGS) entry which is preliminary data.</text>
</comment>
<reference evidence="2 3" key="1">
    <citation type="journal article" date="2021" name="Int. J. Syst. Evol. Microbiol.">
        <title>Reticulibacter mediterranei gen. nov., sp. nov., within the new family Reticulibacteraceae fam. nov., and Ktedonospora formicarum gen. nov., sp. nov., Ktedonobacter robiniae sp. nov., Dictyobacter formicarum sp. nov. and Dictyobacter arantiisoli sp. nov., belonging to the class Ktedonobacteria.</title>
        <authorList>
            <person name="Yabe S."/>
            <person name="Zheng Y."/>
            <person name="Wang C.M."/>
            <person name="Sakai Y."/>
            <person name="Abe K."/>
            <person name="Yokota A."/>
            <person name="Donadio S."/>
            <person name="Cavaletti L."/>
            <person name="Monciardini P."/>
        </authorList>
    </citation>
    <scope>NUCLEOTIDE SEQUENCE [LARGE SCALE GENOMIC DNA]</scope>
    <source>
        <strain evidence="2 3">SOSP1-30</strain>
    </source>
</reference>
<evidence type="ECO:0000256" key="1">
    <source>
        <dbReference type="SAM" id="MobiDB-lite"/>
    </source>
</evidence>
<name>A0ABQ3V6Z4_9CHLR</name>
<feature type="region of interest" description="Disordered" evidence="1">
    <location>
        <begin position="31"/>
        <end position="54"/>
    </location>
</feature>
<dbReference type="EMBL" id="BNJG01000006">
    <property type="protein sequence ID" value="GHO60712.1"/>
    <property type="molecule type" value="Genomic_DNA"/>
</dbReference>
<organism evidence="2 3">
    <name type="scientific">Ktedonobacter robiniae</name>
    <dbReference type="NCBI Taxonomy" id="2778365"/>
    <lineage>
        <taxon>Bacteria</taxon>
        <taxon>Bacillati</taxon>
        <taxon>Chloroflexota</taxon>
        <taxon>Ktedonobacteria</taxon>
        <taxon>Ktedonobacterales</taxon>
        <taxon>Ktedonobacteraceae</taxon>
        <taxon>Ktedonobacter</taxon>
    </lineage>
</organism>
<evidence type="ECO:0000313" key="2">
    <source>
        <dbReference type="EMBL" id="GHO60712.1"/>
    </source>
</evidence>
<gene>
    <name evidence="2" type="ORF">KSB_91870</name>
</gene>
<protein>
    <submittedName>
        <fullName evidence="2">Uncharacterized protein</fullName>
    </submittedName>
</protein>
<keyword evidence="3" id="KW-1185">Reference proteome</keyword>
<evidence type="ECO:0000313" key="3">
    <source>
        <dbReference type="Proteomes" id="UP000654345"/>
    </source>
</evidence>
<dbReference type="Proteomes" id="UP000654345">
    <property type="component" value="Unassembled WGS sequence"/>
</dbReference>
<accession>A0ABQ3V6Z4</accession>
<feature type="compositionally biased region" description="Basic and acidic residues" evidence="1">
    <location>
        <begin position="45"/>
        <end position="54"/>
    </location>
</feature>